<name>A0A2N6D1T0_9GAMM</name>
<evidence type="ECO:0000313" key="2">
    <source>
        <dbReference type="Proteomes" id="UP000235015"/>
    </source>
</evidence>
<dbReference type="EMBL" id="PKUN01000001">
    <property type="protein sequence ID" value="PLX63652.1"/>
    <property type="molecule type" value="Genomic_DNA"/>
</dbReference>
<organism evidence="1 2">
    <name type="scientific">Sedimenticola selenatireducens</name>
    <dbReference type="NCBI Taxonomy" id="191960"/>
    <lineage>
        <taxon>Bacteria</taxon>
        <taxon>Pseudomonadati</taxon>
        <taxon>Pseudomonadota</taxon>
        <taxon>Gammaproteobacteria</taxon>
        <taxon>Chromatiales</taxon>
        <taxon>Sedimenticolaceae</taxon>
        <taxon>Sedimenticola</taxon>
    </lineage>
</organism>
<dbReference type="STRING" id="1111735.GCA_000428045_02418"/>
<sequence>MSELIRYALLGALLLILTPVWGELRDPLEPYGFRQTHTGGSPETMASMFDANSIRLSGIFIGPDGNSAVINGRRLRIGDQIAGAQLVAIEPQLVELDLEGNRIKIELLPIIVKTPAKDLSGGGE</sequence>
<dbReference type="Proteomes" id="UP000235015">
    <property type="component" value="Unassembled WGS sequence"/>
</dbReference>
<gene>
    <name evidence="1" type="ORF">C0630_01830</name>
</gene>
<protein>
    <submittedName>
        <fullName evidence="1">Uncharacterized protein</fullName>
    </submittedName>
</protein>
<dbReference type="AlphaFoldDB" id="A0A2N6D1T0"/>
<dbReference type="RefSeq" id="WP_273437457.1">
    <property type="nucleotide sequence ID" value="NZ_PKUN01000001.1"/>
</dbReference>
<proteinExistence type="predicted"/>
<accession>A0A2N6D1T0</accession>
<comment type="caution">
    <text evidence="1">The sequence shown here is derived from an EMBL/GenBank/DDBJ whole genome shotgun (WGS) entry which is preliminary data.</text>
</comment>
<evidence type="ECO:0000313" key="1">
    <source>
        <dbReference type="EMBL" id="PLX63652.1"/>
    </source>
</evidence>
<reference evidence="1 2" key="1">
    <citation type="submission" date="2017-11" db="EMBL/GenBank/DDBJ databases">
        <title>Genome-resolved metagenomics identifies genetic mobility, metabolic interactions, and unexpected diversity in perchlorate-reducing communities.</title>
        <authorList>
            <person name="Barnum T.P."/>
            <person name="Figueroa I.A."/>
            <person name="Carlstrom C.I."/>
            <person name="Lucas L.N."/>
            <person name="Engelbrektson A.L."/>
            <person name="Coates J.D."/>
        </authorList>
    </citation>
    <scope>NUCLEOTIDE SEQUENCE [LARGE SCALE GENOMIC DNA]</scope>
    <source>
        <strain evidence="1">BM301</strain>
    </source>
</reference>